<dbReference type="PANTHER" id="PTHR33481:SF1">
    <property type="entry name" value="ENDONUCLEASE_EXONUCLEASE_PHOSPHATASE DOMAIN-CONTAINING PROTEIN-RELATED"/>
    <property type="match status" value="1"/>
</dbReference>
<keyword evidence="3" id="KW-1185">Reference proteome</keyword>
<dbReference type="AlphaFoldDB" id="A0A8H6Z9F7"/>
<dbReference type="GO" id="GO:0003964">
    <property type="term" value="F:RNA-directed DNA polymerase activity"/>
    <property type="evidence" value="ECO:0007669"/>
    <property type="project" value="UniProtKB-KW"/>
</dbReference>
<name>A0A8H6Z9F7_9AGAR</name>
<dbReference type="Proteomes" id="UP000620124">
    <property type="component" value="Unassembled WGS sequence"/>
</dbReference>
<sequence>MAKRWWKPLLTSLRTTMRRLRRSYQRIRTEKIRTERLDARRAFYRAISQAKFEVWMTFVKELERIDVYKALKRMKGRSRGTSLSPTLIVAAFSAAPGSEKWPRNSLLLTLSTNDPSSPNVTPETRVDQTGSGDRGMREGGPPGGFASQRTSALGEQARFHACLLNDTDPIALAETIAIEVERPFIPPTDSEIDRVIMSSSPWKAPDRYGIQMEHVQRGYPVLCGWIRAICRASLTLGAKPSPFKANVATPAIDDYIHRVKEQLDKGNTVSTLFYDLKGAFNRISHRVVVQEMAALGFPRMLIRWVASFLHFHLVTVVIYGAISTASKSPSQNVLVLNKATAIAAEWAKADGATFEHLESELLHHSQGRADLSSYCVTFDGITIHPSDLVKWIGVLLDSKLTGDAHIKSRAASAARALNTALALTHAVWGLKPFMIRDLANTVVLPRADYGVNSFFPLATVALIPLERVNNAGEGSIDMYSLLRTISASRPSILTGLRLSITSNSFPWSAGCQSSHLEEHVSAVGKMASPTMLRRVCAQTPGVAASVEVEGGAVPELNAIKLCR</sequence>
<accession>A0A8H6Z9F7</accession>
<keyword evidence="2" id="KW-0808">Transferase</keyword>
<protein>
    <submittedName>
        <fullName evidence="2">Reverse transcriptase</fullName>
    </submittedName>
</protein>
<dbReference type="EMBL" id="JACAZI010000001">
    <property type="protein sequence ID" value="KAF7372186.1"/>
    <property type="molecule type" value="Genomic_DNA"/>
</dbReference>
<comment type="caution">
    <text evidence="2">The sequence shown here is derived from an EMBL/GenBank/DDBJ whole genome shotgun (WGS) entry which is preliminary data.</text>
</comment>
<dbReference type="PANTHER" id="PTHR33481">
    <property type="entry name" value="REVERSE TRANSCRIPTASE"/>
    <property type="match status" value="1"/>
</dbReference>
<evidence type="ECO:0000256" key="1">
    <source>
        <dbReference type="SAM" id="MobiDB-lite"/>
    </source>
</evidence>
<reference evidence="2" key="1">
    <citation type="submission" date="2020-05" db="EMBL/GenBank/DDBJ databases">
        <title>Mycena genomes resolve the evolution of fungal bioluminescence.</title>
        <authorList>
            <person name="Tsai I.J."/>
        </authorList>
    </citation>
    <scope>NUCLEOTIDE SEQUENCE</scope>
    <source>
        <strain evidence="2">CCC161011</strain>
    </source>
</reference>
<feature type="compositionally biased region" description="Polar residues" evidence="1">
    <location>
        <begin position="110"/>
        <end position="131"/>
    </location>
</feature>
<proteinExistence type="predicted"/>
<keyword evidence="2" id="KW-0695">RNA-directed DNA polymerase</keyword>
<organism evidence="2 3">
    <name type="scientific">Mycena venus</name>
    <dbReference type="NCBI Taxonomy" id="2733690"/>
    <lineage>
        <taxon>Eukaryota</taxon>
        <taxon>Fungi</taxon>
        <taxon>Dikarya</taxon>
        <taxon>Basidiomycota</taxon>
        <taxon>Agaricomycotina</taxon>
        <taxon>Agaricomycetes</taxon>
        <taxon>Agaricomycetidae</taxon>
        <taxon>Agaricales</taxon>
        <taxon>Marasmiineae</taxon>
        <taxon>Mycenaceae</taxon>
        <taxon>Mycena</taxon>
    </lineage>
</organism>
<keyword evidence="2" id="KW-0548">Nucleotidyltransferase</keyword>
<evidence type="ECO:0000313" key="3">
    <source>
        <dbReference type="Proteomes" id="UP000620124"/>
    </source>
</evidence>
<feature type="region of interest" description="Disordered" evidence="1">
    <location>
        <begin position="110"/>
        <end position="140"/>
    </location>
</feature>
<dbReference type="OrthoDB" id="412006at2759"/>
<gene>
    <name evidence="2" type="ORF">MVEN_00077800</name>
</gene>
<evidence type="ECO:0000313" key="2">
    <source>
        <dbReference type="EMBL" id="KAF7372186.1"/>
    </source>
</evidence>